<dbReference type="PANTHER" id="PTHR16222">
    <property type="entry name" value="ADP-RIBOSYLGLYCOHYDROLASE"/>
    <property type="match status" value="1"/>
</dbReference>
<dbReference type="Gene3D" id="1.10.4080.10">
    <property type="entry name" value="ADP-ribosylation/Crystallin J1"/>
    <property type="match status" value="1"/>
</dbReference>
<dbReference type="AlphaFoldDB" id="A0A6B3SWJ9"/>
<dbReference type="EMBL" id="JAAIVB010000069">
    <property type="protein sequence ID" value="NEX63346.1"/>
    <property type="molecule type" value="Genomic_DNA"/>
</dbReference>
<dbReference type="GO" id="GO:0046872">
    <property type="term" value="F:metal ion binding"/>
    <property type="evidence" value="ECO:0007669"/>
    <property type="project" value="UniProtKB-KW"/>
</dbReference>
<dbReference type="GO" id="GO:0016787">
    <property type="term" value="F:hydrolase activity"/>
    <property type="evidence" value="ECO:0007669"/>
    <property type="project" value="UniProtKB-KW"/>
</dbReference>
<feature type="binding site" evidence="3">
    <location>
        <position position="320"/>
    </location>
    <ligand>
        <name>Mg(2+)</name>
        <dbReference type="ChEBI" id="CHEBI:18420"/>
        <label>1</label>
    </ligand>
</feature>
<feature type="binding site" evidence="3">
    <location>
        <position position="317"/>
    </location>
    <ligand>
        <name>Mg(2+)</name>
        <dbReference type="ChEBI" id="CHEBI:18420"/>
        <label>1</label>
    </ligand>
</feature>
<comment type="similarity">
    <text evidence="1">Belongs to the ADP-ribosylglycohydrolase family.</text>
</comment>
<dbReference type="InterPro" id="IPR005502">
    <property type="entry name" value="Ribosyl_crysJ1"/>
</dbReference>
<comment type="caution">
    <text evidence="4">The sequence shown here is derived from an EMBL/GenBank/DDBJ whole genome shotgun (WGS) entry which is preliminary data.</text>
</comment>
<dbReference type="Pfam" id="PF03747">
    <property type="entry name" value="ADP_ribosyl_GH"/>
    <property type="match status" value="1"/>
</dbReference>
<dbReference type="RefSeq" id="WP_163967164.1">
    <property type="nucleotide sequence ID" value="NZ_JAAIVB010000069.1"/>
</dbReference>
<proteinExistence type="inferred from homology"/>
<evidence type="ECO:0000256" key="2">
    <source>
        <dbReference type="ARBA" id="ARBA00022801"/>
    </source>
</evidence>
<accession>A0A6B3SWJ9</accession>
<protein>
    <submittedName>
        <fullName evidence="4">ADP-ribosylglycohydrolase family protein</fullName>
    </submittedName>
</protein>
<evidence type="ECO:0000313" key="5">
    <source>
        <dbReference type="Proteomes" id="UP000482155"/>
    </source>
</evidence>
<keyword evidence="3" id="KW-0479">Metal-binding</keyword>
<feature type="binding site" evidence="3">
    <location>
        <position position="76"/>
    </location>
    <ligand>
        <name>Mg(2+)</name>
        <dbReference type="ChEBI" id="CHEBI:18420"/>
        <label>1</label>
    </ligand>
</feature>
<evidence type="ECO:0000313" key="4">
    <source>
        <dbReference type="EMBL" id="NEX63346.1"/>
    </source>
</evidence>
<evidence type="ECO:0000256" key="1">
    <source>
        <dbReference type="ARBA" id="ARBA00010702"/>
    </source>
</evidence>
<dbReference type="PANTHER" id="PTHR16222:SF24">
    <property type="entry name" value="ADP-RIBOSYLHYDROLASE ARH3"/>
    <property type="match status" value="1"/>
</dbReference>
<sequence length="386" mass="41823">MSDLYDSQNHAPTLPRICNDALRRARFRGCLLAGAAGDALGGAVEFSSLSEIRQNHGANGISNYVQSFGSMGAITDDTQMTLYTAEGLLRGYVRTQTRGLGTSLVAVTAHAYLRWLLTQGIRSPLLRDDAIDGWLSTHRALYSRRAPGSTCLSALSLMSSFGNKAENDSKGCGGVMRAAPVGLFMSSKLLENKSYYIAETFKLGCDVAAITHGHPTGQLPSGTLALLVGLLVNGESLDNALNIALRELQQHDKHQESLDAIVLARSLSSSDISAEAAIQKIGEGWIAEEALAIAVFSCLRANDLQEGVIMAVNHGGDSDSTGAIAGNILGAMFCEEEIPQRWLNELELRDVIGQVADDLAVFHEWRLDWQDNQEESTFYWTRYPGW</sequence>
<feature type="binding site" evidence="3">
    <location>
        <position position="75"/>
    </location>
    <ligand>
        <name>Mg(2+)</name>
        <dbReference type="ChEBI" id="CHEBI:18420"/>
        <label>1</label>
    </ligand>
</feature>
<name>A0A6B3SWJ9_9BURK</name>
<feature type="binding site" evidence="3">
    <location>
        <position position="77"/>
    </location>
    <ligand>
        <name>Mg(2+)</name>
        <dbReference type="ChEBI" id="CHEBI:18420"/>
        <label>1</label>
    </ligand>
</feature>
<dbReference type="InterPro" id="IPR036705">
    <property type="entry name" value="Ribosyl_crysJ1_sf"/>
</dbReference>
<keyword evidence="2 4" id="KW-0378">Hydrolase</keyword>
<keyword evidence="3" id="KW-0460">Magnesium</keyword>
<keyword evidence="5" id="KW-1185">Reference proteome</keyword>
<evidence type="ECO:0000256" key="3">
    <source>
        <dbReference type="PIRSR" id="PIRSR605502-1"/>
    </source>
</evidence>
<dbReference type="InterPro" id="IPR050792">
    <property type="entry name" value="ADP-ribosylglycohydrolase"/>
</dbReference>
<reference evidence="4 5" key="1">
    <citation type="submission" date="2020-02" db="EMBL/GenBank/DDBJ databases">
        <authorList>
            <person name="Kim M.K."/>
        </authorList>
    </citation>
    <scope>NUCLEOTIDE SEQUENCE [LARGE SCALE GENOMIC DNA]</scope>
    <source>
        <strain evidence="4 5">17J57-3</strain>
    </source>
</reference>
<comment type="cofactor">
    <cofactor evidence="3">
        <name>Mg(2+)</name>
        <dbReference type="ChEBI" id="CHEBI:18420"/>
    </cofactor>
    <text evidence="3">Binds 2 magnesium ions per subunit.</text>
</comment>
<gene>
    <name evidence="4" type="ORF">G3574_19880</name>
</gene>
<feature type="binding site" evidence="3">
    <location>
        <position position="319"/>
    </location>
    <ligand>
        <name>Mg(2+)</name>
        <dbReference type="ChEBI" id="CHEBI:18420"/>
        <label>1</label>
    </ligand>
</feature>
<dbReference type="SUPFAM" id="SSF101478">
    <property type="entry name" value="ADP-ribosylglycohydrolase"/>
    <property type="match status" value="1"/>
</dbReference>
<dbReference type="Proteomes" id="UP000482155">
    <property type="component" value="Unassembled WGS sequence"/>
</dbReference>
<organism evidence="4 5">
    <name type="scientific">Noviherbaspirillum galbum</name>
    <dbReference type="NCBI Taxonomy" id="2709383"/>
    <lineage>
        <taxon>Bacteria</taxon>
        <taxon>Pseudomonadati</taxon>
        <taxon>Pseudomonadota</taxon>
        <taxon>Betaproteobacteria</taxon>
        <taxon>Burkholderiales</taxon>
        <taxon>Oxalobacteraceae</taxon>
        <taxon>Noviherbaspirillum</taxon>
    </lineage>
</organism>